<evidence type="ECO:0000313" key="2">
    <source>
        <dbReference type="EMBL" id="SOD63390.1"/>
    </source>
</evidence>
<dbReference type="RefSeq" id="WP_212615921.1">
    <property type="nucleotide sequence ID" value="NZ_OCNE01000010.1"/>
</dbReference>
<organism evidence="2 3">
    <name type="scientific">Streptomyces zhaozhouensis</name>
    <dbReference type="NCBI Taxonomy" id="1300267"/>
    <lineage>
        <taxon>Bacteria</taxon>
        <taxon>Bacillati</taxon>
        <taxon>Actinomycetota</taxon>
        <taxon>Actinomycetes</taxon>
        <taxon>Kitasatosporales</taxon>
        <taxon>Streptomycetaceae</taxon>
        <taxon>Streptomyces</taxon>
    </lineage>
</organism>
<dbReference type="Proteomes" id="UP000219072">
    <property type="component" value="Unassembled WGS sequence"/>
</dbReference>
<keyword evidence="3" id="KW-1185">Reference proteome</keyword>
<gene>
    <name evidence="2" type="ORF">SAMN06297387_110122</name>
</gene>
<dbReference type="AlphaFoldDB" id="A0A286DXN4"/>
<evidence type="ECO:0008006" key="4">
    <source>
        <dbReference type="Google" id="ProtNLM"/>
    </source>
</evidence>
<dbReference type="EMBL" id="OCNE01000010">
    <property type="protein sequence ID" value="SOD63390.1"/>
    <property type="molecule type" value="Genomic_DNA"/>
</dbReference>
<proteinExistence type="predicted"/>
<feature type="signal peptide" evidence="1">
    <location>
        <begin position="1"/>
        <end position="29"/>
    </location>
</feature>
<reference evidence="2 3" key="1">
    <citation type="submission" date="2017-09" db="EMBL/GenBank/DDBJ databases">
        <authorList>
            <person name="Ehlers B."/>
            <person name="Leendertz F.H."/>
        </authorList>
    </citation>
    <scope>NUCLEOTIDE SEQUENCE [LARGE SCALE GENOMIC DNA]</scope>
    <source>
        <strain evidence="2 3">CGMCC 4.7095</strain>
    </source>
</reference>
<keyword evidence="1" id="KW-0732">Signal</keyword>
<feature type="chain" id="PRO_5012922389" description="Secreted protein" evidence="1">
    <location>
        <begin position="30"/>
        <end position="103"/>
    </location>
</feature>
<evidence type="ECO:0000313" key="3">
    <source>
        <dbReference type="Proteomes" id="UP000219072"/>
    </source>
</evidence>
<protein>
    <recommendedName>
        <fullName evidence="4">Secreted protein</fullName>
    </recommendedName>
</protein>
<sequence>MRSSVRTTLGTLVGAFFLTATAFSLPAHAAEGEVSVFSTEFGPLTTYDNPVGCHKLPLDAHVLSNRTDRPVTIYADPFCVTPGLAVQPGFGAHVAPGSGSFSA</sequence>
<accession>A0A286DXN4</accession>
<evidence type="ECO:0000256" key="1">
    <source>
        <dbReference type="SAM" id="SignalP"/>
    </source>
</evidence>
<name>A0A286DXN4_9ACTN</name>